<sequence length="568" mass="63873">MQVPIETIPIETLPLEILDQIIQETIPESFSQLRCTCKAFYRAGERYFRRHRELRARFHNVDYHTLRHDQVKNAVELLHAIAEDPIAGRYIVRANLSADNACSVRHQQVGDGVGPPLGLLKAYKAKYGGPLRRLVEESSYIAEAGIDPDKWLAKMLDPKGLEATVFLLTLLPNVVYLNLPTGWTRLPTDVDEAPTRGNGALWDIVDVLVRQSDSNDPALANRDIWNLLDLIVKRASDEQLSGMSLGRLRDFAFVPLVINLQESHGLTESSLTSCAPFLALPSLEHFLLIGCHACNATHRDVFYPRYSAFSPNLRELDLRHSAVKASAFADLLSRLPHLEDVRYHHEVKKYSCGRNCDIGAILATIQKHAGRHLRKLVVTTTSNYYNEIGTTLDDMSGFKALQVLAITFDILLGPSYIEGYPEWDGGYQHPGKRKLRLLKDIIPPTVTSLLFTVRDIDNMLPTLVKMLRGFDVERMNFFGLEVSVPQNHTWPTKTTDAIYAIKKLGIQFMEEGEQNWEGRMNLLSVESAVWPKAGSGHVLQRVLQQHAAEQVAQLGHTAQHTLQDDVDG</sequence>
<evidence type="ECO:0000313" key="1">
    <source>
        <dbReference type="EMBL" id="TPX08516.1"/>
    </source>
</evidence>
<dbReference type="EMBL" id="SKBQ01000077">
    <property type="protein sequence ID" value="TPX08516.1"/>
    <property type="molecule type" value="Genomic_DNA"/>
</dbReference>
<dbReference type="OrthoDB" id="5421601at2759"/>
<dbReference type="Gene3D" id="3.80.10.10">
    <property type="entry name" value="Ribonuclease Inhibitor"/>
    <property type="match status" value="1"/>
</dbReference>
<dbReference type="InterPro" id="IPR032675">
    <property type="entry name" value="LRR_dom_sf"/>
</dbReference>
<accession>A0A507AP87</accession>
<protein>
    <recommendedName>
        <fullName evidence="3">F-box domain-containing protein</fullName>
    </recommendedName>
</protein>
<dbReference type="GeneID" id="41977450"/>
<dbReference type="RefSeq" id="XP_030990227.1">
    <property type="nucleotide sequence ID" value="XM_031132573.1"/>
</dbReference>
<dbReference type="AlphaFoldDB" id="A0A507AP87"/>
<name>A0A507AP87_9PEZI</name>
<evidence type="ECO:0008006" key="3">
    <source>
        <dbReference type="Google" id="ProtNLM"/>
    </source>
</evidence>
<keyword evidence="2" id="KW-1185">Reference proteome</keyword>
<dbReference type="STRING" id="1093900.A0A507AP87"/>
<reference evidence="1 2" key="1">
    <citation type="submission" date="2019-06" db="EMBL/GenBank/DDBJ databases">
        <title>Draft genome sequence of the filamentous fungus Phialemoniopsis curvata isolated from diesel fuel.</title>
        <authorList>
            <person name="Varaljay V.A."/>
            <person name="Lyon W.J."/>
            <person name="Crouch A.L."/>
            <person name="Drake C.E."/>
            <person name="Hollomon J.M."/>
            <person name="Nadeau L.J."/>
            <person name="Nunn H.S."/>
            <person name="Stevenson B.S."/>
            <person name="Bojanowski C.L."/>
            <person name="Crookes-Goodson W.J."/>
        </authorList>
    </citation>
    <scope>NUCLEOTIDE SEQUENCE [LARGE SCALE GENOMIC DNA]</scope>
    <source>
        <strain evidence="1 2">D216</strain>
    </source>
</reference>
<organism evidence="1 2">
    <name type="scientific">Thyridium curvatum</name>
    <dbReference type="NCBI Taxonomy" id="1093900"/>
    <lineage>
        <taxon>Eukaryota</taxon>
        <taxon>Fungi</taxon>
        <taxon>Dikarya</taxon>
        <taxon>Ascomycota</taxon>
        <taxon>Pezizomycotina</taxon>
        <taxon>Sordariomycetes</taxon>
        <taxon>Sordariomycetidae</taxon>
        <taxon>Thyridiales</taxon>
        <taxon>Thyridiaceae</taxon>
        <taxon>Thyridium</taxon>
    </lineage>
</organism>
<dbReference type="InParanoid" id="A0A507AP87"/>
<evidence type="ECO:0000313" key="2">
    <source>
        <dbReference type="Proteomes" id="UP000319257"/>
    </source>
</evidence>
<proteinExistence type="predicted"/>
<comment type="caution">
    <text evidence="1">The sequence shown here is derived from an EMBL/GenBank/DDBJ whole genome shotgun (WGS) entry which is preliminary data.</text>
</comment>
<gene>
    <name evidence="1" type="ORF">E0L32_010003</name>
</gene>
<dbReference type="Proteomes" id="UP000319257">
    <property type="component" value="Unassembled WGS sequence"/>
</dbReference>